<protein>
    <submittedName>
        <fullName evidence="1">Uncharacterized protein</fullName>
    </submittedName>
</protein>
<dbReference type="Proteomes" id="UP001238088">
    <property type="component" value="Unassembled WGS sequence"/>
</dbReference>
<sequence>MWYIEFNMCPNNIGSFEVVIEHQNFKEYLIDKIQLYPLNLYCDLH</sequence>
<keyword evidence="2" id="KW-1185">Reference proteome</keyword>
<gene>
    <name evidence="1" type="ORF">J2S17_002873</name>
</gene>
<proteinExistence type="predicted"/>
<organism evidence="1 2">
    <name type="scientific">Cytobacillus purgationiresistens</name>
    <dbReference type="NCBI Taxonomy" id="863449"/>
    <lineage>
        <taxon>Bacteria</taxon>
        <taxon>Bacillati</taxon>
        <taxon>Bacillota</taxon>
        <taxon>Bacilli</taxon>
        <taxon>Bacillales</taxon>
        <taxon>Bacillaceae</taxon>
        <taxon>Cytobacillus</taxon>
    </lineage>
</organism>
<evidence type="ECO:0000313" key="2">
    <source>
        <dbReference type="Proteomes" id="UP001238088"/>
    </source>
</evidence>
<reference evidence="1 2" key="1">
    <citation type="submission" date="2023-07" db="EMBL/GenBank/DDBJ databases">
        <title>Genomic Encyclopedia of Type Strains, Phase IV (KMG-IV): sequencing the most valuable type-strain genomes for metagenomic binning, comparative biology and taxonomic classification.</title>
        <authorList>
            <person name="Goeker M."/>
        </authorList>
    </citation>
    <scope>NUCLEOTIDE SEQUENCE [LARGE SCALE GENOMIC DNA]</scope>
    <source>
        <strain evidence="1 2">DSM 23494</strain>
    </source>
</reference>
<comment type="caution">
    <text evidence="1">The sequence shown here is derived from an EMBL/GenBank/DDBJ whole genome shotgun (WGS) entry which is preliminary data.</text>
</comment>
<name>A0ABU0AIA6_9BACI</name>
<evidence type="ECO:0000313" key="1">
    <source>
        <dbReference type="EMBL" id="MDQ0270987.1"/>
    </source>
</evidence>
<dbReference type="EMBL" id="JAUSUB010000011">
    <property type="protein sequence ID" value="MDQ0270987.1"/>
    <property type="molecule type" value="Genomic_DNA"/>
</dbReference>
<accession>A0ABU0AIA6</accession>